<evidence type="ECO:0008006" key="4">
    <source>
        <dbReference type="Google" id="ProtNLM"/>
    </source>
</evidence>
<evidence type="ECO:0000256" key="1">
    <source>
        <dbReference type="SAM" id="MobiDB-lite"/>
    </source>
</evidence>
<evidence type="ECO:0000313" key="2">
    <source>
        <dbReference type="EMBL" id="RKQ95121.1"/>
    </source>
</evidence>
<dbReference type="Proteomes" id="UP000273675">
    <property type="component" value="Unassembled WGS sequence"/>
</dbReference>
<accession>A0A495D3M8</accession>
<name>A0A495D3M8_9PROT</name>
<protein>
    <recommendedName>
        <fullName evidence="4">Lipoprotein</fullName>
    </recommendedName>
</protein>
<feature type="compositionally biased region" description="Basic and acidic residues" evidence="1">
    <location>
        <begin position="70"/>
        <end position="80"/>
    </location>
</feature>
<organism evidence="2 3">
    <name type="scientific">Maricaulis maris</name>
    <dbReference type="NCBI Taxonomy" id="74318"/>
    <lineage>
        <taxon>Bacteria</taxon>
        <taxon>Pseudomonadati</taxon>
        <taxon>Pseudomonadota</taxon>
        <taxon>Alphaproteobacteria</taxon>
        <taxon>Maricaulales</taxon>
        <taxon>Maricaulaceae</taxon>
        <taxon>Maricaulis</taxon>
    </lineage>
</organism>
<dbReference type="EMBL" id="RBIM01000007">
    <property type="protein sequence ID" value="RKQ95121.1"/>
    <property type="molecule type" value="Genomic_DNA"/>
</dbReference>
<reference evidence="2 3" key="1">
    <citation type="submission" date="2018-10" db="EMBL/GenBank/DDBJ databases">
        <title>Genomic Encyclopedia of Type Strains, Phase IV (KMG-IV): sequencing the most valuable type-strain genomes for metagenomic binning, comparative biology and taxonomic classification.</title>
        <authorList>
            <person name="Goeker M."/>
        </authorList>
    </citation>
    <scope>NUCLEOTIDE SEQUENCE [LARGE SCALE GENOMIC DNA]</scope>
    <source>
        <strain evidence="2 3">DSM 4734</strain>
    </source>
</reference>
<comment type="caution">
    <text evidence="2">The sequence shown here is derived from an EMBL/GenBank/DDBJ whole genome shotgun (WGS) entry which is preliminary data.</text>
</comment>
<dbReference type="OrthoDB" id="9880271at2"/>
<gene>
    <name evidence="2" type="ORF">C7435_2808</name>
</gene>
<feature type="region of interest" description="Disordered" evidence="1">
    <location>
        <begin position="29"/>
        <end position="80"/>
    </location>
</feature>
<dbReference type="AlphaFoldDB" id="A0A495D3M8"/>
<proteinExistence type="predicted"/>
<dbReference type="PROSITE" id="PS51257">
    <property type="entry name" value="PROKAR_LIPOPROTEIN"/>
    <property type="match status" value="1"/>
</dbReference>
<sequence>MRLILVCLSAIALSGCAWLEKGRDPNLPSAGELGAGECRPAGPHDPAAPGEWICDDGDGDEDMRPRHRVERPDDYRRDPF</sequence>
<dbReference type="RefSeq" id="WP_075191134.1">
    <property type="nucleotide sequence ID" value="NZ_RBIM01000007.1"/>
</dbReference>
<evidence type="ECO:0000313" key="3">
    <source>
        <dbReference type="Proteomes" id="UP000273675"/>
    </source>
</evidence>